<organism evidence="1 2">
    <name type="scientific">Solanum commersonii</name>
    <name type="common">Commerson's wild potato</name>
    <name type="synonym">Commerson's nightshade</name>
    <dbReference type="NCBI Taxonomy" id="4109"/>
    <lineage>
        <taxon>Eukaryota</taxon>
        <taxon>Viridiplantae</taxon>
        <taxon>Streptophyta</taxon>
        <taxon>Embryophyta</taxon>
        <taxon>Tracheophyta</taxon>
        <taxon>Spermatophyta</taxon>
        <taxon>Magnoliopsida</taxon>
        <taxon>eudicotyledons</taxon>
        <taxon>Gunneridae</taxon>
        <taxon>Pentapetalae</taxon>
        <taxon>asterids</taxon>
        <taxon>lamiids</taxon>
        <taxon>Solanales</taxon>
        <taxon>Solanaceae</taxon>
        <taxon>Solanoideae</taxon>
        <taxon>Solaneae</taxon>
        <taxon>Solanum</taxon>
    </lineage>
</organism>
<gene>
    <name evidence="1" type="ORF">H5410_035495</name>
</gene>
<protein>
    <submittedName>
        <fullName evidence="1">Uncharacterized protein</fullName>
    </submittedName>
</protein>
<name>A0A9J5Y318_SOLCO</name>
<evidence type="ECO:0000313" key="1">
    <source>
        <dbReference type="EMBL" id="KAG5594263.1"/>
    </source>
</evidence>
<accession>A0A9J5Y318</accession>
<dbReference type="Proteomes" id="UP000824120">
    <property type="component" value="Chromosome 7"/>
</dbReference>
<proteinExistence type="predicted"/>
<keyword evidence="2" id="KW-1185">Reference proteome</keyword>
<dbReference type="AlphaFoldDB" id="A0A9J5Y318"/>
<comment type="caution">
    <text evidence="1">The sequence shown here is derived from an EMBL/GenBank/DDBJ whole genome shotgun (WGS) entry which is preliminary data.</text>
</comment>
<evidence type="ECO:0000313" key="2">
    <source>
        <dbReference type="Proteomes" id="UP000824120"/>
    </source>
</evidence>
<sequence length="67" mass="7328">MGKCGNGRGLCHILNSKIGGCKPRILMRELRGGGIRSFYGKTGLHSSLQVEIPQSEVERMERTAKAI</sequence>
<dbReference type="EMBL" id="JACXVP010000007">
    <property type="protein sequence ID" value="KAG5594263.1"/>
    <property type="molecule type" value="Genomic_DNA"/>
</dbReference>
<reference evidence="1 2" key="1">
    <citation type="submission" date="2020-09" db="EMBL/GenBank/DDBJ databases">
        <title>De no assembly of potato wild relative species, Solanum commersonii.</title>
        <authorList>
            <person name="Cho K."/>
        </authorList>
    </citation>
    <scope>NUCLEOTIDE SEQUENCE [LARGE SCALE GENOMIC DNA]</scope>
    <source>
        <strain evidence="1">LZ3.2</strain>
        <tissue evidence="1">Leaf</tissue>
    </source>
</reference>